<dbReference type="Gene3D" id="3.80.10.10">
    <property type="entry name" value="Ribonuclease Inhibitor"/>
    <property type="match status" value="1"/>
</dbReference>
<comment type="caution">
    <text evidence="1">The sequence shown here is derived from an EMBL/GenBank/DDBJ whole genome shotgun (WGS) entry which is preliminary data.</text>
</comment>
<evidence type="ECO:0000313" key="1">
    <source>
        <dbReference type="EMBL" id="PWA59602.1"/>
    </source>
</evidence>
<dbReference type="Proteomes" id="UP000245207">
    <property type="component" value="Unassembled WGS sequence"/>
</dbReference>
<proteinExistence type="predicted"/>
<accession>A0A2U1MEJ0</accession>
<dbReference type="SUPFAM" id="SSF52047">
    <property type="entry name" value="RNI-like"/>
    <property type="match status" value="1"/>
</dbReference>
<organism evidence="1 2">
    <name type="scientific">Artemisia annua</name>
    <name type="common">Sweet wormwood</name>
    <dbReference type="NCBI Taxonomy" id="35608"/>
    <lineage>
        <taxon>Eukaryota</taxon>
        <taxon>Viridiplantae</taxon>
        <taxon>Streptophyta</taxon>
        <taxon>Embryophyta</taxon>
        <taxon>Tracheophyta</taxon>
        <taxon>Spermatophyta</taxon>
        <taxon>Magnoliopsida</taxon>
        <taxon>eudicotyledons</taxon>
        <taxon>Gunneridae</taxon>
        <taxon>Pentapetalae</taxon>
        <taxon>asterids</taxon>
        <taxon>campanulids</taxon>
        <taxon>Asterales</taxon>
        <taxon>Asteraceae</taxon>
        <taxon>Asteroideae</taxon>
        <taxon>Anthemideae</taxon>
        <taxon>Artemisiinae</taxon>
        <taxon>Artemisia</taxon>
    </lineage>
</organism>
<dbReference type="AlphaFoldDB" id="A0A2U1MEJ0"/>
<evidence type="ECO:0000313" key="2">
    <source>
        <dbReference type="Proteomes" id="UP000245207"/>
    </source>
</evidence>
<reference evidence="1 2" key="1">
    <citation type="journal article" date="2018" name="Mol. Plant">
        <title>The genome of Artemisia annua provides insight into the evolution of Asteraceae family and artemisinin biosynthesis.</title>
        <authorList>
            <person name="Shen Q."/>
            <person name="Zhang L."/>
            <person name="Liao Z."/>
            <person name="Wang S."/>
            <person name="Yan T."/>
            <person name="Shi P."/>
            <person name="Liu M."/>
            <person name="Fu X."/>
            <person name="Pan Q."/>
            <person name="Wang Y."/>
            <person name="Lv Z."/>
            <person name="Lu X."/>
            <person name="Zhang F."/>
            <person name="Jiang W."/>
            <person name="Ma Y."/>
            <person name="Chen M."/>
            <person name="Hao X."/>
            <person name="Li L."/>
            <person name="Tang Y."/>
            <person name="Lv G."/>
            <person name="Zhou Y."/>
            <person name="Sun X."/>
            <person name="Brodelius P.E."/>
            <person name="Rose J.K.C."/>
            <person name="Tang K."/>
        </authorList>
    </citation>
    <scope>NUCLEOTIDE SEQUENCE [LARGE SCALE GENOMIC DNA]</scope>
    <source>
        <strain evidence="2">cv. Huhao1</strain>
        <tissue evidence="1">Leaf</tissue>
    </source>
</reference>
<sequence length="326" mass="36847">MDPKTKTTSQQTTLNWTMIRSNQPVRVAKQPPAANTPKPFIPPHLEALMVKNIRSQASQPGGRCPGSETTVHESIAPAADFYCHWVMSRAVQQGETSCTNQITMYHSENISKIDEEKIVDIELELLVTGANWSIYEVVYGGDQDIIGISVNGSKWDIDNADSNTTMEEEEVHEECDEWNIDDYWDITVEDVERLRLILTPTVQDEGVVAISQLPNIEILNFSWLNKITGCSLTEIGRNCLKLWKIDLTGCDEITLYSTAAFYNHPTLEVINLFSCGSIFWDDVISLGYICQHLHTLGLSINILGPWAKEHPEGIYMGNKYCYIEWK</sequence>
<gene>
    <name evidence="1" type="ORF">CTI12_AA390310</name>
</gene>
<dbReference type="InterPro" id="IPR032675">
    <property type="entry name" value="LRR_dom_sf"/>
</dbReference>
<name>A0A2U1MEJ0_ARTAN</name>
<protein>
    <submittedName>
        <fullName evidence="1">Leucine-rich repeat domain, L domain-like protein</fullName>
    </submittedName>
</protein>
<keyword evidence="2" id="KW-1185">Reference proteome</keyword>
<dbReference type="EMBL" id="PKPP01005580">
    <property type="protein sequence ID" value="PWA59602.1"/>
    <property type="molecule type" value="Genomic_DNA"/>
</dbReference>